<accession>A0A1A6A791</accession>
<sequence length="309" mass="34740">MPVLPILKPRPDHNGSKYETSIQHEISQSIYAALEPLATDLGLTIAQEPMEMFASQSSKWRVRDQDQYTLRTDTQLHRDHSPSTCTVRPHKVCASNPITFLIPNNLKNIADGGTGTFTLDEFPLVPNPLASFRGEGRRGINCSYLTLGDSPRITFTSYAKAKAKSTASRLTSTAEGTSKDSEIIVRPRGQSVVIKDHLTNLDARLSRAYDELFQQHENYLAQIAHFARTNQSQETVLQKDEIPAAGRRHWGGEVKSLRDDLTDMAWKYVRAEVQRDSTAPITWTIEPKYDLVQDKIVCTTTINSKNVER</sequence>
<dbReference type="AlphaFoldDB" id="A0A1A6A791"/>
<dbReference type="GeneID" id="28967339"/>
<dbReference type="KEGG" id="kdj:28967339"/>
<reference evidence="1" key="1">
    <citation type="submission" date="2013-07" db="EMBL/GenBank/DDBJ databases">
        <title>The Genome Sequence of Cryptococcus dejecticola CBS10117.</title>
        <authorList>
            <consortium name="The Broad Institute Genome Sequencing Platform"/>
            <person name="Cuomo C."/>
            <person name="Litvintseva A."/>
            <person name="Chen Y."/>
            <person name="Heitman J."/>
            <person name="Sun S."/>
            <person name="Springer D."/>
            <person name="Dromer F."/>
            <person name="Young S.K."/>
            <person name="Zeng Q."/>
            <person name="Gargeya S."/>
            <person name="Fitzgerald M."/>
            <person name="Abouelleil A."/>
            <person name="Alvarado L."/>
            <person name="Berlin A.M."/>
            <person name="Chapman S.B."/>
            <person name="Dewar J."/>
            <person name="Goldberg J."/>
            <person name="Griggs A."/>
            <person name="Gujja S."/>
            <person name="Hansen M."/>
            <person name="Howarth C."/>
            <person name="Imamovic A."/>
            <person name="Larimer J."/>
            <person name="McCowan C."/>
            <person name="Murphy C."/>
            <person name="Pearson M."/>
            <person name="Priest M."/>
            <person name="Roberts A."/>
            <person name="Saif S."/>
            <person name="Shea T."/>
            <person name="Sykes S."/>
            <person name="Wortman J."/>
            <person name="Nusbaum C."/>
            <person name="Birren B."/>
        </authorList>
    </citation>
    <scope>NUCLEOTIDE SEQUENCE [LARGE SCALE GENOMIC DNA]</scope>
    <source>
        <strain evidence="1">CBS 10117</strain>
    </source>
</reference>
<evidence type="ECO:0000313" key="1">
    <source>
        <dbReference type="EMBL" id="OBR85925.1"/>
    </source>
</evidence>
<evidence type="ECO:0000313" key="3">
    <source>
        <dbReference type="Proteomes" id="UP000078595"/>
    </source>
</evidence>
<gene>
    <name evidence="1" type="ORF">I303_03640</name>
    <name evidence="2" type="ORF">I303_103618</name>
</gene>
<organism evidence="1">
    <name type="scientific">Kwoniella dejecticola CBS 10117</name>
    <dbReference type="NCBI Taxonomy" id="1296121"/>
    <lineage>
        <taxon>Eukaryota</taxon>
        <taxon>Fungi</taxon>
        <taxon>Dikarya</taxon>
        <taxon>Basidiomycota</taxon>
        <taxon>Agaricomycotina</taxon>
        <taxon>Tremellomycetes</taxon>
        <taxon>Tremellales</taxon>
        <taxon>Cryptococcaceae</taxon>
        <taxon>Kwoniella</taxon>
    </lineage>
</organism>
<keyword evidence="3" id="KW-1185">Reference proteome</keyword>
<dbReference type="RefSeq" id="XP_018263767.1">
    <property type="nucleotide sequence ID" value="XM_018406959.1"/>
</dbReference>
<protein>
    <submittedName>
        <fullName evidence="1">Uncharacterized protein</fullName>
    </submittedName>
</protein>
<reference evidence="2" key="3">
    <citation type="submission" date="2024-02" db="EMBL/GenBank/DDBJ databases">
        <title>Comparative genomics of Cryptococcus and Kwoniella reveals pathogenesis evolution and contrasting modes of karyotype evolution via chromosome fusion or intercentromeric recombination.</title>
        <authorList>
            <person name="Coelho M.A."/>
            <person name="David-Palma M."/>
            <person name="Shea T."/>
            <person name="Bowers K."/>
            <person name="McGinley-Smith S."/>
            <person name="Mohammad A.W."/>
            <person name="Gnirke A."/>
            <person name="Yurkov A.M."/>
            <person name="Nowrousian M."/>
            <person name="Sun S."/>
            <person name="Cuomo C.A."/>
            <person name="Heitman J."/>
        </authorList>
    </citation>
    <scope>NUCLEOTIDE SEQUENCE</scope>
    <source>
        <strain evidence="2">CBS 10117</strain>
    </source>
</reference>
<dbReference type="Proteomes" id="UP000078595">
    <property type="component" value="Chromosome 4"/>
</dbReference>
<evidence type="ECO:0000313" key="2">
    <source>
        <dbReference type="EMBL" id="WWC61040.1"/>
    </source>
</evidence>
<dbReference type="EMBL" id="CP144533">
    <property type="protein sequence ID" value="WWC61040.1"/>
    <property type="molecule type" value="Genomic_DNA"/>
</dbReference>
<name>A0A1A6A791_9TREE</name>
<dbReference type="VEuPathDB" id="FungiDB:I303_03640"/>
<reference evidence="2" key="2">
    <citation type="submission" date="2013-07" db="EMBL/GenBank/DDBJ databases">
        <authorList>
            <consortium name="The Broad Institute Genome Sequencing Platform"/>
            <person name="Cuomo C."/>
            <person name="Litvintseva A."/>
            <person name="Chen Y."/>
            <person name="Heitman J."/>
            <person name="Sun S."/>
            <person name="Springer D."/>
            <person name="Dromer F."/>
            <person name="Young S.K."/>
            <person name="Zeng Q."/>
            <person name="Gargeya S."/>
            <person name="Fitzgerald M."/>
            <person name="Abouelleil A."/>
            <person name="Alvarado L."/>
            <person name="Berlin A.M."/>
            <person name="Chapman S.B."/>
            <person name="Dewar J."/>
            <person name="Goldberg J."/>
            <person name="Griggs A."/>
            <person name="Gujja S."/>
            <person name="Hansen M."/>
            <person name="Howarth C."/>
            <person name="Imamovic A."/>
            <person name="Larimer J."/>
            <person name="McCowan C."/>
            <person name="Murphy C."/>
            <person name="Pearson M."/>
            <person name="Priest M."/>
            <person name="Roberts A."/>
            <person name="Saif S."/>
            <person name="Shea T."/>
            <person name="Sykes S."/>
            <person name="Wortman J."/>
            <person name="Nusbaum C."/>
            <person name="Birren B."/>
        </authorList>
    </citation>
    <scope>NUCLEOTIDE SEQUENCE</scope>
    <source>
        <strain evidence="2">CBS 10117</strain>
    </source>
</reference>
<dbReference type="EMBL" id="KI894030">
    <property type="protein sequence ID" value="OBR85925.1"/>
    <property type="molecule type" value="Genomic_DNA"/>
</dbReference>
<proteinExistence type="predicted"/>